<protein>
    <recommendedName>
        <fullName evidence="4">non-reducing end alpha-L-arabinofuranosidase</fullName>
        <ecNumber evidence="4">3.2.1.55</ecNumber>
    </recommendedName>
</protein>
<evidence type="ECO:0000256" key="6">
    <source>
        <dbReference type="ARBA" id="ARBA00023277"/>
    </source>
</evidence>
<evidence type="ECO:0000256" key="3">
    <source>
        <dbReference type="ARBA" id="ARBA00007186"/>
    </source>
</evidence>
<dbReference type="Proteomes" id="UP000298390">
    <property type="component" value="Unassembled WGS sequence"/>
</dbReference>
<dbReference type="InterPro" id="IPR010720">
    <property type="entry name" value="Alpha-L-AF_C"/>
</dbReference>
<dbReference type="InterPro" id="IPR055235">
    <property type="entry name" value="ASD1_cat"/>
</dbReference>
<dbReference type="GO" id="GO:0046373">
    <property type="term" value="P:L-arabinose metabolic process"/>
    <property type="evidence" value="ECO:0007669"/>
    <property type="project" value="InterPro"/>
</dbReference>
<dbReference type="Gene3D" id="2.60.40.1180">
    <property type="entry name" value="Golgi alpha-mannosidase II"/>
    <property type="match status" value="1"/>
</dbReference>
<comment type="pathway">
    <text evidence="2">Glycan metabolism; L-arabinan degradation.</text>
</comment>
<dbReference type="PANTHER" id="PTHR43576:SF3">
    <property type="entry name" value="ALPHA-L-ARABINOFURANOSIDASE C"/>
    <property type="match status" value="1"/>
</dbReference>
<comment type="caution">
    <text evidence="10">The sequence shown here is derived from an EMBL/GenBank/DDBJ whole genome shotgun (WGS) entry which is preliminary data.</text>
</comment>
<dbReference type="Pfam" id="PF22848">
    <property type="entry name" value="ASD1_dom"/>
    <property type="match status" value="1"/>
</dbReference>
<dbReference type="SUPFAM" id="SSF51011">
    <property type="entry name" value="Glycosyl hydrolase domain"/>
    <property type="match status" value="1"/>
</dbReference>
<evidence type="ECO:0000256" key="8">
    <source>
        <dbReference type="ARBA" id="ARBA00037415"/>
    </source>
</evidence>
<dbReference type="EMBL" id="SEKV01000919">
    <property type="protein sequence ID" value="TFY52787.1"/>
    <property type="molecule type" value="Genomic_DNA"/>
</dbReference>
<dbReference type="UniPathway" id="UPA00667"/>
<comment type="similarity">
    <text evidence="3">Belongs to the glycosyl hydrolase 51 family.</text>
</comment>
<evidence type="ECO:0000313" key="11">
    <source>
        <dbReference type="Proteomes" id="UP000298390"/>
    </source>
</evidence>
<evidence type="ECO:0000256" key="7">
    <source>
        <dbReference type="ARBA" id="ARBA00023295"/>
    </source>
</evidence>
<dbReference type="AlphaFoldDB" id="A0A4Y9XTS4"/>
<keyword evidence="6" id="KW-0119">Carbohydrate metabolism</keyword>
<dbReference type="EC" id="3.2.1.55" evidence="4"/>
<sequence length="824" mass="92362">MSAHPEPALDVFPSATIAPVSPLIFSGFLEHLGRCIYGGILPAGHTNFPYTPRNPCSEDQFIETPKELLTEEGFRKDVLEVLRDELGTPMVRWPGGNYVSSYQWKDGIGPLEERKRRPELAWGGEESNLFGTDEFIAWCRVARIEPYVVLNMGTGTLEEALHWIEYCNGTGDTYYANLRRKNTGKDEPHNVKYWGLGNEVWGEWQVGQQTASAYATKARQWAHAIRLIDPTVKLVGCGDTGLNHWDGVVLDELVDKVDLHRRVDATTLVSWFGPRDRSQIDKEYGRAVYGPDAAEYSIEICKGLINKARVAKTISKPITIAFDEYGVWDETVGTPENGLEQFYNLADALAMAAWLNVFVRQADIVEMACIAQSVNVISPLITSPTGLFRQTIYWPLYLFSRYMRGGVSIRVSLLSPTFAGETLPQWVSSVQGHPKDLDASAVLHTSETGQKSVRIAVVNRSEHSAYTVPVRIAFVSAPKEVEAHELWHEDVKEQNGWGKENESVALNGAYELKCFADVLESRPPEHQRILHLYIAHHKEPGDRNSYAPLESLNDSQLREALIYRQYHSADEQELLSRLPDDVRGWTSAELTAKRNDAFMQALDRVMQIASPHLRILTLHIGSLLLSSQYGPHFPSVLARSNFPHLEELTIMDTFVLRGGLQAPNYKRVPLFPSLKCLHLVDCYNYLLAFLGSVPSLTHLRMSGVTQLFPDLSAIVRGVLDPDATTNVVPTAQTGLTSLQKIIVSPVSLSRTATYRVITEQALKQMARGNDKLVLLRSDRAASPPYGLPEARRDWLQRIEGKDGCWGYRTPDLDPETVQGYTFGY</sequence>
<dbReference type="SUPFAM" id="SSF52047">
    <property type="entry name" value="RNI-like"/>
    <property type="match status" value="1"/>
</dbReference>
<evidence type="ECO:0000313" key="10">
    <source>
        <dbReference type="EMBL" id="TFY52787.1"/>
    </source>
</evidence>
<comment type="function">
    <text evidence="8">Alpha-L-arabinofuranosidase involved in the degradation of arabinoxylan, a major component of plant hemicellulose. Acts only on small linear 1,5-alpha-linked L-arabinofuranosyl oligosaccharides.</text>
</comment>
<evidence type="ECO:0000256" key="1">
    <source>
        <dbReference type="ARBA" id="ARBA00001462"/>
    </source>
</evidence>
<dbReference type="STRING" id="34475.A0A4Y9XTS4"/>
<keyword evidence="5" id="KW-0378">Hydrolase</keyword>
<name>A0A4Y9XTS4_9APHY</name>
<dbReference type="SMART" id="SM00813">
    <property type="entry name" value="Alpha-L-AF_C"/>
    <property type="match status" value="1"/>
</dbReference>
<organism evidence="10 11">
    <name type="scientific">Rhodofomes roseus</name>
    <dbReference type="NCBI Taxonomy" id="34475"/>
    <lineage>
        <taxon>Eukaryota</taxon>
        <taxon>Fungi</taxon>
        <taxon>Dikarya</taxon>
        <taxon>Basidiomycota</taxon>
        <taxon>Agaricomycotina</taxon>
        <taxon>Agaricomycetes</taxon>
        <taxon>Polyporales</taxon>
        <taxon>Rhodofomes</taxon>
    </lineage>
</organism>
<feature type="domain" description="Alpha-L-arabinofuranosidase C-terminal" evidence="9">
    <location>
        <begin position="323"/>
        <end position="516"/>
    </location>
</feature>
<dbReference type="GO" id="GO:0031222">
    <property type="term" value="P:arabinan catabolic process"/>
    <property type="evidence" value="ECO:0007669"/>
    <property type="project" value="UniProtKB-UniPathway"/>
</dbReference>
<reference evidence="10 11" key="1">
    <citation type="submission" date="2019-01" db="EMBL/GenBank/DDBJ databases">
        <title>Genome sequencing of the rare red list fungi Fomitopsis rosea.</title>
        <authorList>
            <person name="Buettner E."/>
            <person name="Kellner H."/>
        </authorList>
    </citation>
    <scope>NUCLEOTIDE SEQUENCE [LARGE SCALE GENOMIC DNA]</scope>
    <source>
        <strain evidence="10 11">DSM 105464</strain>
    </source>
</reference>
<gene>
    <name evidence="10" type="ORF">EVJ58_g9816</name>
</gene>
<dbReference type="InterPro" id="IPR013780">
    <property type="entry name" value="Glyco_hydro_b"/>
</dbReference>
<proteinExistence type="inferred from homology"/>
<evidence type="ECO:0000256" key="2">
    <source>
        <dbReference type="ARBA" id="ARBA00004834"/>
    </source>
</evidence>
<evidence type="ECO:0000256" key="4">
    <source>
        <dbReference type="ARBA" id="ARBA00012670"/>
    </source>
</evidence>
<dbReference type="InterPro" id="IPR017853">
    <property type="entry name" value="GH"/>
</dbReference>
<dbReference type="SUPFAM" id="SSF51445">
    <property type="entry name" value="(Trans)glycosidases"/>
    <property type="match status" value="1"/>
</dbReference>
<accession>A0A4Y9XTS4</accession>
<evidence type="ECO:0000259" key="9">
    <source>
        <dbReference type="SMART" id="SM00813"/>
    </source>
</evidence>
<evidence type="ECO:0000256" key="5">
    <source>
        <dbReference type="ARBA" id="ARBA00022801"/>
    </source>
</evidence>
<dbReference type="Gene3D" id="3.20.20.80">
    <property type="entry name" value="Glycosidases"/>
    <property type="match status" value="1"/>
</dbReference>
<dbReference type="Pfam" id="PF06964">
    <property type="entry name" value="Alpha-L-AF_C"/>
    <property type="match status" value="1"/>
</dbReference>
<keyword evidence="7" id="KW-0326">Glycosidase</keyword>
<dbReference type="GO" id="GO:0046556">
    <property type="term" value="F:alpha-L-arabinofuranosidase activity"/>
    <property type="evidence" value="ECO:0007669"/>
    <property type="project" value="UniProtKB-EC"/>
</dbReference>
<dbReference type="PANTHER" id="PTHR43576">
    <property type="entry name" value="ALPHA-L-ARABINOFURANOSIDASE C-RELATED"/>
    <property type="match status" value="1"/>
</dbReference>
<comment type="catalytic activity">
    <reaction evidence="1">
        <text>Hydrolysis of terminal non-reducing alpha-L-arabinofuranoside residues in alpha-L-arabinosides.</text>
        <dbReference type="EC" id="3.2.1.55"/>
    </reaction>
</comment>